<proteinExistence type="predicted"/>
<protein>
    <submittedName>
        <fullName evidence="1">Uncharacterized protein</fullName>
    </submittedName>
</protein>
<evidence type="ECO:0000313" key="2">
    <source>
        <dbReference type="Proteomes" id="UP001565236"/>
    </source>
</evidence>
<keyword evidence="2" id="KW-1185">Reference proteome</keyword>
<accession>A0ABV4DTD7</accession>
<name>A0ABV4DTD7_9LACO</name>
<organism evidence="1 2">
    <name type="scientific">Ligilactobacillus faecis</name>
    <dbReference type="NCBI Taxonomy" id="762833"/>
    <lineage>
        <taxon>Bacteria</taxon>
        <taxon>Bacillati</taxon>
        <taxon>Bacillota</taxon>
        <taxon>Bacilli</taxon>
        <taxon>Lactobacillales</taxon>
        <taxon>Lactobacillaceae</taxon>
        <taxon>Ligilactobacillus</taxon>
    </lineage>
</organism>
<dbReference type="RefSeq" id="WP_369942377.1">
    <property type="nucleotide sequence ID" value="NZ_JBCLUF010000024.1"/>
</dbReference>
<dbReference type="EMBL" id="JBCLUF010000024">
    <property type="protein sequence ID" value="MEY8662656.1"/>
    <property type="molecule type" value="Genomic_DNA"/>
</dbReference>
<sequence>MNVMGIEDLDFTNVDNNLKHLTKNQVLEVINKYYDGVNIDKILEDYKINVAPTRLVRIFPRLFIDKVCEKCSERLVVEFKSKSISKPIDLTKAYCPSCGHQENAYCTCSYCKTERQEAEEAREQRLKTRIENLVHKIVQEESLSQKDKLYLSVVLRVAMSEDIGIIEPISKLERKLTPSEEWTVELMKTLITRDLISVSAESDLDVFTEEKDFLSYPVLDVKYNINIEPYDGNYENMIRRLIYPDPEQFEADFCYDMWKKVALSESEEYLLFEMNKVRYNFSPGKKTYMVLESLTEHFSTGQIYNIIYRSVANSTKRYQSGEITKKHAQNLVISFCEHMGERAVAENWNMVSYGRRYDLPESVISEVLFNSIMQISSLGFSEKPTRDFR</sequence>
<comment type="caution">
    <text evidence="1">The sequence shown here is derived from an EMBL/GenBank/DDBJ whole genome shotgun (WGS) entry which is preliminary data.</text>
</comment>
<gene>
    <name evidence="1" type="ORF">AALT52_07135</name>
</gene>
<evidence type="ECO:0000313" key="1">
    <source>
        <dbReference type="EMBL" id="MEY8662656.1"/>
    </source>
</evidence>
<reference evidence="1 2" key="1">
    <citation type="submission" date="2024-03" db="EMBL/GenBank/DDBJ databases">
        <title>Mouse gut bacterial collection (mGBC) of GemPharmatech.</title>
        <authorList>
            <person name="He Y."/>
            <person name="Dong L."/>
            <person name="Wu D."/>
            <person name="Gao X."/>
            <person name="Lin Z."/>
        </authorList>
    </citation>
    <scope>NUCLEOTIDE SEQUENCE [LARGE SCALE GENOMIC DNA]</scope>
    <source>
        <strain evidence="1 2">15-30</strain>
    </source>
</reference>
<dbReference type="Proteomes" id="UP001565236">
    <property type="component" value="Unassembled WGS sequence"/>
</dbReference>